<name>A0A915NZE0_9BILA</name>
<protein>
    <submittedName>
        <fullName evidence="4">Uncharacterized protein</fullName>
    </submittedName>
</protein>
<feature type="transmembrane region" description="Helical" evidence="1">
    <location>
        <begin position="69"/>
        <end position="94"/>
    </location>
</feature>
<dbReference type="WBParaSite" id="scf7180000422067.g8213">
    <property type="protein sequence ID" value="scf7180000422067.g8213"/>
    <property type="gene ID" value="scf7180000422067.g8213"/>
</dbReference>
<keyword evidence="1" id="KW-1133">Transmembrane helix</keyword>
<keyword evidence="3" id="KW-1185">Reference proteome</keyword>
<keyword evidence="1" id="KW-0812">Transmembrane</keyword>
<dbReference type="AlphaFoldDB" id="A0A915NZE0"/>
<sequence length="372" mass="42809">LLGIDRPKPWRRTFILAFAVFILERAIPAEVMVQDLSLFSLAEISAHLQLAVLRIDALVKNEMIEQTQWWLIGIIIGTGILIIGCCWAILFFWLNICVRKENFPQVDRVEAKEENMRLEEFYKLQIVKLELKINLVLQIVEIRIQIVVERQTSPTAPPLNLSQKVDETENISTTISSHLSGKQNVCEDDLPAKTSLKSKQNLQEKKRNVFKDTSNTIITKRRLPKILLKRKSLPKSWKSSQKRKIVKIPEEKAVNIEQQQIKENKKGEEAKQTEIEAPLTTLPPPPYWVADKLENIFGIYGSSKKENPRPAPPSEYGEPFDPYEFEIQSAPIYRRSLINNMPMLSPQIVARRSVHPCRWKLCGAYSNYNTLG</sequence>
<reference evidence="4" key="1">
    <citation type="submission" date="2022-11" db="UniProtKB">
        <authorList>
            <consortium name="WormBaseParasite"/>
        </authorList>
    </citation>
    <scope>IDENTIFICATION</scope>
</reference>
<organism evidence="3 4">
    <name type="scientific">Meloidogyne floridensis</name>
    <dbReference type="NCBI Taxonomy" id="298350"/>
    <lineage>
        <taxon>Eukaryota</taxon>
        <taxon>Metazoa</taxon>
        <taxon>Ecdysozoa</taxon>
        <taxon>Nematoda</taxon>
        <taxon>Chromadorea</taxon>
        <taxon>Rhabditida</taxon>
        <taxon>Tylenchina</taxon>
        <taxon>Tylenchomorpha</taxon>
        <taxon>Tylenchoidea</taxon>
        <taxon>Meloidogynidae</taxon>
        <taxon>Meloidogyninae</taxon>
        <taxon>Meloidogyne</taxon>
    </lineage>
</organism>
<keyword evidence="2" id="KW-0732">Signal</keyword>
<accession>A0A915NZE0</accession>
<feature type="signal peptide" evidence="2">
    <location>
        <begin position="1"/>
        <end position="28"/>
    </location>
</feature>
<evidence type="ECO:0000313" key="3">
    <source>
        <dbReference type="Proteomes" id="UP000887560"/>
    </source>
</evidence>
<evidence type="ECO:0000256" key="2">
    <source>
        <dbReference type="SAM" id="SignalP"/>
    </source>
</evidence>
<proteinExistence type="predicted"/>
<keyword evidence="1" id="KW-0472">Membrane</keyword>
<dbReference type="Proteomes" id="UP000887560">
    <property type="component" value="Unplaced"/>
</dbReference>
<feature type="chain" id="PRO_5038078431" evidence="2">
    <location>
        <begin position="29"/>
        <end position="372"/>
    </location>
</feature>
<evidence type="ECO:0000313" key="4">
    <source>
        <dbReference type="WBParaSite" id="scf7180000422067.g8213"/>
    </source>
</evidence>
<evidence type="ECO:0000256" key="1">
    <source>
        <dbReference type="SAM" id="Phobius"/>
    </source>
</evidence>